<keyword evidence="2" id="KW-1185">Reference proteome</keyword>
<accession>A0A0C2G4M9</accession>
<sequence length="84" mass="9619">MVNSEVLGSPCPKDVPSYLSILFMCGSCFSERRSLQRRCYKGGLRVAAEVHQGMFTVLAYKLTESEKKKERRKEINFEIFSPLP</sequence>
<proteinExistence type="predicted"/>
<evidence type="ECO:0000313" key="2">
    <source>
        <dbReference type="Proteomes" id="UP000054047"/>
    </source>
</evidence>
<name>A0A0C2G4M9_9BILA</name>
<organism evidence="1 2">
    <name type="scientific">Ancylostoma duodenale</name>
    <dbReference type="NCBI Taxonomy" id="51022"/>
    <lineage>
        <taxon>Eukaryota</taxon>
        <taxon>Metazoa</taxon>
        <taxon>Ecdysozoa</taxon>
        <taxon>Nematoda</taxon>
        <taxon>Chromadorea</taxon>
        <taxon>Rhabditida</taxon>
        <taxon>Rhabditina</taxon>
        <taxon>Rhabditomorpha</taxon>
        <taxon>Strongyloidea</taxon>
        <taxon>Ancylostomatidae</taxon>
        <taxon>Ancylostomatinae</taxon>
        <taxon>Ancylostoma</taxon>
    </lineage>
</organism>
<reference evidence="1 2" key="1">
    <citation type="submission" date="2013-12" db="EMBL/GenBank/DDBJ databases">
        <title>Draft genome of the parsitic nematode Ancylostoma duodenale.</title>
        <authorList>
            <person name="Mitreva M."/>
        </authorList>
    </citation>
    <scope>NUCLEOTIDE SEQUENCE [LARGE SCALE GENOMIC DNA]</scope>
    <source>
        <strain evidence="1 2">Zhejiang</strain>
    </source>
</reference>
<dbReference type="Proteomes" id="UP000054047">
    <property type="component" value="Unassembled WGS sequence"/>
</dbReference>
<protein>
    <submittedName>
        <fullName evidence="1">Uncharacterized protein</fullName>
    </submittedName>
</protein>
<gene>
    <name evidence="1" type="ORF">ANCDUO_13906</name>
</gene>
<dbReference type="AlphaFoldDB" id="A0A0C2G4M9"/>
<dbReference type="EMBL" id="KN736523">
    <property type="protein sequence ID" value="KIH55925.1"/>
    <property type="molecule type" value="Genomic_DNA"/>
</dbReference>
<evidence type="ECO:0000313" key="1">
    <source>
        <dbReference type="EMBL" id="KIH55925.1"/>
    </source>
</evidence>